<evidence type="ECO:0000256" key="1">
    <source>
        <dbReference type="SAM" id="MobiDB-lite"/>
    </source>
</evidence>
<feature type="region of interest" description="Disordered" evidence="1">
    <location>
        <begin position="1"/>
        <end position="32"/>
    </location>
</feature>
<evidence type="ECO:0000313" key="2">
    <source>
        <dbReference type="EMBL" id="KAH6610043.1"/>
    </source>
</evidence>
<sequence length="109" mass="11480">MENGDDNDDNNNNNGHTSNRQQEESGLMGAHAQYLKGAAEETIGSISGSQSWSASGAQDKATGLEAMKKAGEKRDAKQGYGRAEEWAGKLTGCEGMQKEGAASSGKRNE</sequence>
<organism evidence="2 3">
    <name type="scientific">Trichoderma cornu-damae</name>
    <dbReference type="NCBI Taxonomy" id="654480"/>
    <lineage>
        <taxon>Eukaryota</taxon>
        <taxon>Fungi</taxon>
        <taxon>Dikarya</taxon>
        <taxon>Ascomycota</taxon>
        <taxon>Pezizomycotina</taxon>
        <taxon>Sordariomycetes</taxon>
        <taxon>Hypocreomycetidae</taxon>
        <taxon>Hypocreales</taxon>
        <taxon>Hypocreaceae</taxon>
        <taxon>Trichoderma</taxon>
    </lineage>
</organism>
<proteinExistence type="predicted"/>
<dbReference type="Proteomes" id="UP000827724">
    <property type="component" value="Unassembled WGS sequence"/>
</dbReference>
<dbReference type="OrthoDB" id="9999611at2759"/>
<reference evidence="2" key="1">
    <citation type="submission" date="2021-08" db="EMBL/GenBank/DDBJ databases">
        <title>Chromosome-Level Trichoderma cornu-damae using Hi-C Data.</title>
        <authorList>
            <person name="Kim C.S."/>
        </authorList>
    </citation>
    <scope>NUCLEOTIDE SEQUENCE</scope>
    <source>
        <strain evidence="2">KA19-0412C</strain>
    </source>
</reference>
<keyword evidence="3" id="KW-1185">Reference proteome</keyword>
<gene>
    <name evidence="2" type="ORF">Trco_000063</name>
</gene>
<dbReference type="EMBL" id="JAIWOZ010000001">
    <property type="protein sequence ID" value="KAH6610043.1"/>
    <property type="molecule type" value="Genomic_DNA"/>
</dbReference>
<comment type="caution">
    <text evidence="2">The sequence shown here is derived from an EMBL/GenBank/DDBJ whole genome shotgun (WGS) entry which is preliminary data.</text>
</comment>
<dbReference type="AlphaFoldDB" id="A0A9P8TYX6"/>
<accession>A0A9P8TYX6</accession>
<name>A0A9P8TYX6_9HYPO</name>
<protein>
    <submittedName>
        <fullName evidence="2">Csbd-like domain-containing</fullName>
    </submittedName>
</protein>
<evidence type="ECO:0000313" key="3">
    <source>
        <dbReference type="Proteomes" id="UP000827724"/>
    </source>
</evidence>